<keyword evidence="2" id="KW-0808">Transferase</keyword>
<dbReference type="GO" id="GO:0005737">
    <property type="term" value="C:cytoplasm"/>
    <property type="evidence" value="ECO:0007669"/>
    <property type="project" value="TreeGrafter"/>
</dbReference>
<name>A0AAW7I725_9BACI</name>
<dbReference type="EC" id="2.-.-.-" evidence="2"/>
<dbReference type="EMBL" id="JAUCEY010000008">
    <property type="protein sequence ID" value="MDM5451848.1"/>
    <property type="molecule type" value="Genomic_DNA"/>
</dbReference>
<dbReference type="InterPro" id="IPR000182">
    <property type="entry name" value="GNAT_dom"/>
</dbReference>
<evidence type="ECO:0000313" key="2">
    <source>
        <dbReference type="EMBL" id="MDM5451848.1"/>
    </source>
</evidence>
<dbReference type="InterPro" id="IPR051531">
    <property type="entry name" value="N-acetyltransferase"/>
</dbReference>
<sequence>MFPNLETDRLILREITHEDADAIFSCFSNANVIRFYGQDKLESVEQASGFVDFFSESLKEKRGIRWGIERKGEKGLIGTIGFNAWSPKHKRAEIGYEIHPDHWKKGYMTEAVSKILLYGSETLGLTRIGAVVFIENVPSNNLLKKMGFQQEGILKNYMYQNGEVYDTNVYSFLPEK</sequence>
<dbReference type="PROSITE" id="PS51186">
    <property type="entry name" value="GNAT"/>
    <property type="match status" value="1"/>
</dbReference>
<dbReference type="SUPFAM" id="SSF55729">
    <property type="entry name" value="Acyl-CoA N-acyltransferases (Nat)"/>
    <property type="match status" value="1"/>
</dbReference>
<protein>
    <submittedName>
        <fullName evidence="2">GNAT family protein</fullName>
        <ecNumber evidence="2">2.-.-.-</ecNumber>
    </submittedName>
</protein>
<accession>A0AAW7I725</accession>
<evidence type="ECO:0000259" key="1">
    <source>
        <dbReference type="PROSITE" id="PS51186"/>
    </source>
</evidence>
<dbReference type="Proteomes" id="UP001234602">
    <property type="component" value="Unassembled WGS sequence"/>
</dbReference>
<gene>
    <name evidence="2" type="ORF">QUF89_06475</name>
</gene>
<reference evidence="2" key="1">
    <citation type="submission" date="2023-06" db="EMBL/GenBank/DDBJ databases">
        <title>Comparative genomics of Bacillaceae isolates and their secondary metabolite potential.</title>
        <authorList>
            <person name="Song L."/>
            <person name="Nielsen L.J."/>
            <person name="Mohite O."/>
            <person name="Xu X."/>
            <person name="Weber T."/>
            <person name="Kovacs A.T."/>
        </authorList>
    </citation>
    <scope>NUCLEOTIDE SEQUENCE</scope>
    <source>
        <strain evidence="2">D8_B_37</strain>
    </source>
</reference>
<dbReference type="PANTHER" id="PTHR43792">
    <property type="entry name" value="GNAT FAMILY, PUTATIVE (AFU_ORTHOLOGUE AFUA_3G00765)-RELATED-RELATED"/>
    <property type="match status" value="1"/>
</dbReference>
<feature type="domain" description="N-acetyltransferase" evidence="1">
    <location>
        <begin position="10"/>
        <end position="176"/>
    </location>
</feature>
<proteinExistence type="predicted"/>
<dbReference type="CDD" id="cd04301">
    <property type="entry name" value="NAT_SF"/>
    <property type="match status" value="1"/>
</dbReference>
<organism evidence="2 3">
    <name type="scientific">Peribacillus simplex</name>
    <dbReference type="NCBI Taxonomy" id="1478"/>
    <lineage>
        <taxon>Bacteria</taxon>
        <taxon>Bacillati</taxon>
        <taxon>Bacillota</taxon>
        <taxon>Bacilli</taxon>
        <taxon>Bacillales</taxon>
        <taxon>Bacillaceae</taxon>
        <taxon>Peribacillus</taxon>
    </lineage>
</organism>
<dbReference type="Gene3D" id="3.40.630.30">
    <property type="match status" value="1"/>
</dbReference>
<evidence type="ECO:0000313" key="3">
    <source>
        <dbReference type="Proteomes" id="UP001234602"/>
    </source>
</evidence>
<dbReference type="Pfam" id="PF13302">
    <property type="entry name" value="Acetyltransf_3"/>
    <property type="match status" value="1"/>
</dbReference>
<dbReference type="AlphaFoldDB" id="A0AAW7I725"/>
<dbReference type="GO" id="GO:0008999">
    <property type="term" value="F:protein-N-terminal-alanine acetyltransferase activity"/>
    <property type="evidence" value="ECO:0007669"/>
    <property type="project" value="TreeGrafter"/>
</dbReference>
<comment type="caution">
    <text evidence="2">The sequence shown here is derived from an EMBL/GenBank/DDBJ whole genome shotgun (WGS) entry which is preliminary data.</text>
</comment>
<dbReference type="InterPro" id="IPR016181">
    <property type="entry name" value="Acyl_CoA_acyltransferase"/>
</dbReference>
<dbReference type="PANTHER" id="PTHR43792:SF9">
    <property type="entry name" value="RIBOSOMAL-PROTEIN-ALANINE ACETYLTRANSFERASE"/>
    <property type="match status" value="1"/>
</dbReference>
<dbReference type="RefSeq" id="WP_289319539.1">
    <property type="nucleotide sequence ID" value="NZ_JAUCEY010000008.1"/>
</dbReference>